<dbReference type="RefSeq" id="XP_007910959.1">
    <property type="nucleotide sequence ID" value="XM_007912768.1"/>
</dbReference>
<proteinExistence type="predicted"/>
<organism evidence="2 3">
    <name type="scientific">Phaeoacremonium minimum (strain UCR-PA7)</name>
    <name type="common">Esca disease fungus</name>
    <name type="synonym">Togninia minima</name>
    <dbReference type="NCBI Taxonomy" id="1286976"/>
    <lineage>
        <taxon>Eukaryota</taxon>
        <taxon>Fungi</taxon>
        <taxon>Dikarya</taxon>
        <taxon>Ascomycota</taxon>
        <taxon>Pezizomycotina</taxon>
        <taxon>Sordariomycetes</taxon>
        <taxon>Sordariomycetidae</taxon>
        <taxon>Togniniales</taxon>
        <taxon>Togniniaceae</taxon>
        <taxon>Phaeoacremonium</taxon>
    </lineage>
</organism>
<dbReference type="HOGENOM" id="CLU_019222_0_0_1"/>
<feature type="compositionally biased region" description="Polar residues" evidence="1">
    <location>
        <begin position="67"/>
        <end position="82"/>
    </location>
</feature>
<keyword evidence="3" id="KW-1185">Reference proteome</keyword>
<dbReference type="SUPFAM" id="SSF52047">
    <property type="entry name" value="RNI-like"/>
    <property type="match status" value="1"/>
</dbReference>
<protein>
    <submittedName>
        <fullName evidence="2">Uncharacterized protein</fullName>
    </submittedName>
</protein>
<dbReference type="OrthoDB" id="5395390at2759"/>
<dbReference type="InterPro" id="IPR052109">
    <property type="entry name" value="SRRM_Domain-Containing"/>
</dbReference>
<evidence type="ECO:0000313" key="2">
    <source>
        <dbReference type="EMBL" id="EOO04283.1"/>
    </source>
</evidence>
<dbReference type="EMBL" id="KB932781">
    <property type="protein sequence ID" value="EOO04283.1"/>
    <property type="molecule type" value="Genomic_DNA"/>
</dbReference>
<dbReference type="PANTHER" id="PTHR34755:SF4">
    <property type="entry name" value="F-BOX DOMAIN-CONTAINING PROTEIN"/>
    <property type="match status" value="1"/>
</dbReference>
<dbReference type="KEGG" id="tmn:UCRPA7_170"/>
<name>R8BY54_PHAM7</name>
<dbReference type="eggNOG" id="ENOG502RWR6">
    <property type="taxonomic scope" value="Eukaryota"/>
</dbReference>
<accession>R8BY54</accession>
<evidence type="ECO:0000256" key="1">
    <source>
        <dbReference type="SAM" id="MobiDB-lite"/>
    </source>
</evidence>
<dbReference type="InterPro" id="IPR032675">
    <property type="entry name" value="LRR_dom_sf"/>
</dbReference>
<dbReference type="GeneID" id="19321875"/>
<dbReference type="PANTHER" id="PTHR34755">
    <property type="entry name" value="SERINE/ARGININE REPETITIVE MATRIX PROTEIN 3-RELATED"/>
    <property type="match status" value="1"/>
</dbReference>
<feature type="compositionally biased region" description="Basic residues" evidence="1">
    <location>
        <begin position="7"/>
        <end position="16"/>
    </location>
</feature>
<feature type="region of interest" description="Disordered" evidence="1">
    <location>
        <begin position="524"/>
        <end position="619"/>
    </location>
</feature>
<dbReference type="Gene3D" id="3.80.10.10">
    <property type="entry name" value="Ribonuclease Inhibitor"/>
    <property type="match status" value="1"/>
</dbReference>
<evidence type="ECO:0000313" key="3">
    <source>
        <dbReference type="Proteomes" id="UP000014074"/>
    </source>
</evidence>
<feature type="region of interest" description="Disordered" evidence="1">
    <location>
        <begin position="1"/>
        <end position="87"/>
    </location>
</feature>
<gene>
    <name evidence="2" type="ORF">UCRPA7_170</name>
</gene>
<dbReference type="Proteomes" id="UP000014074">
    <property type="component" value="Unassembled WGS sequence"/>
</dbReference>
<dbReference type="AlphaFoldDB" id="R8BY54"/>
<sequence length="680" mass="77771">MIGRIQVGRRRSRRLWANHSGDHNGNDNVSDPPRQLSVSDNALKRAHTHDQDSQPSPKSRRKLDNPVAQSDENLSGAENTYLTVGPSEDVMGHRKQQVSKLKKPIQPAWESLEYSILVQIFDYLHDPMERDHTNRFLLSAATTCKAFAEPALTALHKYPIICGVNILQKFVAHVSDGSPHTWCNYRQKVEILVIDVGVCAFGAARSLLGRLVWSLPRLAHFRLYHYKDGKPYRMLDESLRWTYPSDLTQALGITGDEAAPTRLKSWWWSKRMIDPKLMPNLRDAHLKPSFHGLQKLSFVNFQTPSLHSSKRRDNNAMAHEDGDYIFQIADSISVLPKLKHLVMESSTIVDGRLLSLLPTTIQHLELINCWEVTAEDFSAYLSSHGGQLEELTLKHNQSLSLSFLPDLSEHCPNLRALRMDFRFFSIHEFYNDCQPYYDFILEDNEIPTWPRSLQVIELQNLGEWMLSAAKNFFQSLADNAPLLVNLRRLVIKATLDIPWRERCEFRDHWVAKLNELFARKMEMPASAGSSSVVPRQRGQETPRRNRRGTVTPTRRSTRNAAVHGSDSPSQRNGVSRDLRNRTQPSSYRDPDTDADDSTSESERELESENGPPMSEDAVTSLPSVQGMCDVVDVLIDNQKPTEHQYGMEDFLDGYAEDDEVNNYDNEEWVSDFSEDEDYAW</sequence>
<reference evidence="3" key="1">
    <citation type="journal article" date="2013" name="Genome Announc.">
        <title>Draft genome sequence of the ascomycete Phaeoacremonium aleophilum strain UCR-PA7, a causal agent of the esca disease complex in grapevines.</title>
        <authorList>
            <person name="Blanco-Ulate B."/>
            <person name="Rolshausen P."/>
            <person name="Cantu D."/>
        </authorList>
    </citation>
    <scope>NUCLEOTIDE SEQUENCE [LARGE SCALE GENOMIC DNA]</scope>
    <source>
        <strain evidence="3">UCR-PA7</strain>
    </source>
</reference>